<accession>A0A1W6JX86</accession>
<keyword evidence="3" id="KW-1185">Reference proteome</keyword>
<evidence type="ECO:0000256" key="1">
    <source>
        <dbReference type="SAM" id="Phobius"/>
    </source>
</evidence>
<keyword evidence="1" id="KW-0812">Transmembrane</keyword>
<organism evidence="2 3">
    <name type="scientific">Acidianus manzaensis</name>
    <dbReference type="NCBI Taxonomy" id="282676"/>
    <lineage>
        <taxon>Archaea</taxon>
        <taxon>Thermoproteota</taxon>
        <taxon>Thermoprotei</taxon>
        <taxon>Sulfolobales</taxon>
        <taxon>Sulfolobaceae</taxon>
        <taxon>Acidianus</taxon>
    </lineage>
</organism>
<proteinExistence type="predicted"/>
<evidence type="ECO:0000313" key="2">
    <source>
        <dbReference type="EMBL" id="ARM74896.1"/>
    </source>
</evidence>
<dbReference type="OrthoDB" id="41358at2157"/>
<dbReference type="AlphaFoldDB" id="A0A1W6JX86"/>
<name>A0A1W6JX86_9CREN</name>
<keyword evidence="1" id="KW-1133">Transmembrane helix</keyword>
<gene>
    <name evidence="2" type="ORF">B6F84_01880</name>
</gene>
<dbReference type="EMBL" id="CP020477">
    <property type="protein sequence ID" value="ARM74896.1"/>
    <property type="molecule type" value="Genomic_DNA"/>
</dbReference>
<sequence>MQKLVENKYVYFSHNSADFAMNLDAGEKLVFRKEDNISLIVHKGKGELRIGKKKRIKIKEKDLLVINDFNEKILIALSTMILFIHVEGLLNI</sequence>
<dbReference type="KEGG" id="aman:B6F84_01880"/>
<dbReference type="Proteomes" id="UP000193404">
    <property type="component" value="Chromosome"/>
</dbReference>
<dbReference type="RefSeq" id="WP_148690649.1">
    <property type="nucleotide sequence ID" value="NZ_CP020477.1"/>
</dbReference>
<feature type="transmembrane region" description="Helical" evidence="1">
    <location>
        <begin position="73"/>
        <end position="90"/>
    </location>
</feature>
<keyword evidence="1" id="KW-0472">Membrane</keyword>
<protein>
    <submittedName>
        <fullName evidence="2">Uncharacterized protein</fullName>
    </submittedName>
</protein>
<dbReference type="GeneID" id="41589629"/>
<reference evidence="2 3" key="1">
    <citation type="submission" date="2017-03" db="EMBL/GenBank/DDBJ databases">
        <title>Sulfur activation and transportation mechanism of thermophilic Archaea Acidianus manzaensis YN-25.</title>
        <authorList>
            <person name="Ma Y."/>
            <person name="Yang Y."/>
            <person name="Xia J."/>
        </authorList>
    </citation>
    <scope>NUCLEOTIDE SEQUENCE [LARGE SCALE GENOMIC DNA]</scope>
    <source>
        <strain evidence="2 3">YN-25</strain>
    </source>
</reference>
<evidence type="ECO:0000313" key="3">
    <source>
        <dbReference type="Proteomes" id="UP000193404"/>
    </source>
</evidence>
<dbReference type="STRING" id="282676.B6F84_01880"/>